<sequence>MAASYLSYGECFPDFETAVADYLSHQPLVVQSGEQVRLSTLQSFNNTNTSVGLTSKSFTITAGDLGQSTTTFGRLYQCEMTDPISELFPGYTADDYMEAGWLVAGSWITVWLIMLALKARRY</sequence>
<keyword evidence="1" id="KW-1133">Transmembrane helix</keyword>
<evidence type="ECO:0000256" key="1">
    <source>
        <dbReference type="SAM" id="Phobius"/>
    </source>
</evidence>
<keyword evidence="1" id="KW-0812">Transmembrane</keyword>
<dbReference type="EMBL" id="MT141931">
    <property type="protein sequence ID" value="QJA72180.1"/>
    <property type="molecule type" value="Genomic_DNA"/>
</dbReference>
<accession>A0A6H1Z740</accession>
<organism evidence="2">
    <name type="scientific">viral metagenome</name>
    <dbReference type="NCBI Taxonomy" id="1070528"/>
    <lineage>
        <taxon>unclassified sequences</taxon>
        <taxon>metagenomes</taxon>
        <taxon>organismal metagenomes</taxon>
    </lineage>
</organism>
<keyword evidence="1" id="KW-0472">Membrane</keyword>
<evidence type="ECO:0000313" key="3">
    <source>
        <dbReference type="EMBL" id="QJA72180.1"/>
    </source>
</evidence>
<dbReference type="AlphaFoldDB" id="A0A6H1Z740"/>
<protein>
    <submittedName>
        <fullName evidence="2">Uncharacterized protein</fullName>
    </submittedName>
</protein>
<feature type="transmembrane region" description="Helical" evidence="1">
    <location>
        <begin position="99"/>
        <end position="117"/>
    </location>
</feature>
<name>A0A6H1Z740_9ZZZZ</name>
<gene>
    <name evidence="3" type="ORF">MM415A02862_0004</name>
    <name evidence="2" type="ORF">MM415B03485_0004</name>
</gene>
<evidence type="ECO:0000313" key="2">
    <source>
        <dbReference type="EMBL" id="QJA43279.1"/>
    </source>
</evidence>
<reference evidence="2" key="1">
    <citation type="submission" date="2020-03" db="EMBL/GenBank/DDBJ databases">
        <title>The deep terrestrial virosphere.</title>
        <authorList>
            <person name="Holmfeldt K."/>
            <person name="Nilsson E."/>
            <person name="Simone D."/>
            <person name="Lopez-Fernandez M."/>
            <person name="Wu X."/>
            <person name="de Brujin I."/>
            <person name="Lundin D."/>
            <person name="Andersson A."/>
            <person name="Bertilsson S."/>
            <person name="Dopson M."/>
        </authorList>
    </citation>
    <scope>NUCLEOTIDE SEQUENCE</scope>
    <source>
        <strain evidence="3">MM415A02862</strain>
        <strain evidence="2">MM415B03485</strain>
    </source>
</reference>
<dbReference type="EMBL" id="MT142959">
    <property type="protein sequence ID" value="QJA43279.1"/>
    <property type="molecule type" value="Genomic_DNA"/>
</dbReference>
<proteinExistence type="predicted"/>